<dbReference type="PANTHER" id="PTHR32309:SF13">
    <property type="entry name" value="FERRIC ENTEROBACTIN TRANSPORT PROTEIN FEPE"/>
    <property type="match status" value="1"/>
</dbReference>
<reference evidence="3 4" key="1">
    <citation type="submission" date="2021-08" db="EMBL/GenBank/DDBJ databases">
        <title>complete genome sequencing of Deefgea sp. D25.</title>
        <authorList>
            <person name="Bae J.-W."/>
            <person name="Gim D.-H."/>
        </authorList>
    </citation>
    <scope>NUCLEOTIDE SEQUENCE [LARGE SCALE GENOMIC DNA]</scope>
    <source>
        <strain evidence="3 4">D25</strain>
    </source>
</reference>
<keyword evidence="2" id="KW-0472">Membrane</keyword>
<accession>A0ABX8Z8P3</accession>
<keyword evidence="2" id="KW-0812">Transmembrane</keyword>
<dbReference type="InterPro" id="IPR050445">
    <property type="entry name" value="Bact_polysacc_biosynth/exp"/>
</dbReference>
<dbReference type="PANTHER" id="PTHR32309">
    <property type="entry name" value="TYROSINE-PROTEIN KINASE"/>
    <property type="match status" value="1"/>
</dbReference>
<gene>
    <name evidence="3" type="ORF">K4H28_05965</name>
</gene>
<keyword evidence="4" id="KW-1185">Reference proteome</keyword>
<evidence type="ECO:0000313" key="3">
    <source>
        <dbReference type="EMBL" id="QZA78943.1"/>
    </source>
</evidence>
<evidence type="ECO:0000256" key="2">
    <source>
        <dbReference type="SAM" id="Phobius"/>
    </source>
</evidence>
<sequence length="745" mass="82144">MAQASAGIGIKPLVSLRQHPRLAVCAVILTFLAALPMVWIKGQSFYEAESVIQIAPRYMKTLKDDNELDFQSNSQYRQFVQQQSNTIQRYDILRDGIRLANQNHQIQASSPTNTNQLQLDYAIGGSKITQAPAQPQKTSLWQRPNESERHAVERLRNLLQVSAVSDTYMVRIGLSGKNKAELAPIINGVVSVYLERVRDEQVFGKDERIAQLQKRQDLLLTQIDEKAERRNTIAGDLGIATFSEEAGNPYDKAIERLREALADAKIKRFSAAANEKAFLTHGDTDPGVRSILESVSVDPGLNSLKASLNNRRATLVSGMAGLTPQHPGYQQNKIELAEIDAEIRQQTEKITSEVRRNLQSRFSTASTQSAQLEADLQRELTEQEKSRGHFATLFKEAQNLSADVTQIRKELDAIQERLNFFAAETSALGFVRLVSAAMTPETPLGVGKTKLLLMAIIASLAAGLLLPIVYDLMDRRIHTPNDVVSGFGFPPVGWLIHAKDNDSQLFRTDQLRRLASALIREQDRTQLRVFGFTALQPQGGTSTTVFDLQKTFADMGLPAIAVEANAFSRDPRFANAPHHDLANGIPSALNLDTAQLYLSGNDRHIHAIDRLGETLTHLAHTYRFVLVDLPPLLVSGDAELALRSTPAVIAIVEAEAQGRGEVARAARVLQSIDPASIGVIVNQVRPLDGGGYVNDLMDEFISGQKKQQAGIASQITSTMKILLQTALHLPRDLQHQISALLRSKS</sequence>
<name>A0ABX8Z8P3_9NEIS</name>
<dbReference type="Gene3D" id="3.40.50.300">
    <property type="entry name" value="P-loop containing nucleotide triphosphate hydrolases"/>
    <property type="match status" value="1"/>
</dbReference>
<dbReference type="Proteomes" id="UP000825679">
    <property type="component" value="Chromosome"/>
</dbReference>
<dbReference type="EMBL" id="CP081150">
    <property type="protein sequence ID" value="QZA78943.1"/>
    <property type="molecule type" value="Genomic_DNA"/>
</dbReference>
<feature type="coiled-coil region" evidence="1">
    <location>
        <begin position="397"/>
        <end position="424"/>
    </location>
</feature>
<keyword evidence="2" id="KW-1133">Transmembrane helix</keyword>
<dbReference type="SUPFAM" id="SSF52540">
    <property type="entry name" value="P-loop containing nucleoside triphosphate hydrolases"/>
    <property type="match status" value="1"/>
</dbReference>
<evidence type="ECO:0000313" key="4">
    <source>
        <dbReference type="Proteomes" id="UP000825679"/>
    </source>
</evidence>
<protein>
    <submittedName>
        <fullName evidence="3">Uncharacterized protein</fullName>
    </submittedName>
</protein>
<organism evidence="3 4">
    <name type="scientific">Deefgea tanakiae</name>
    <dbReference type="NCBI Taxonomy" id="2865840"/>
    <lineage>
        <taxon>Bacteria</taxon>
        <taxon>Pseudomonadati</taxon>
        <taxon>Pseudomonadota</taxon>
        <taxon>Betaproteobacteria</taxon>
        <taxon>Neisseriales</taxon>
        <taxon>Chitinibacteraceae</taxon>
        <taxon>Deefgea</taxon>
    </lineage>
</organism>
<dbReference type="InterPro" id="IPR027417">
    <property type="entry name" value="P-loop_NTPase"/>
</dbReference>
<dbReference type="RefSeq" id="WP_221007462.1">
    <property type="nucleotide sequence ID" value="NZ_CP081150.1"/>
</dbReference>
<keyword evidence="1" id="KW-0175">Coiled coil</keyword>
<evidence type="ECO:0000256" key="1">
    <source>
        <dbReference type="SAM" id="Coils"/>
    </source>
</evidence>
<proteinExistence type="predicted"/>
<feature type="transmembrane region" description="Helical" evidence="2">
    <location>
        <begin position="21"/>
        <end position="40"/>
    </location>
</feature>